<accession>A0ABS9LCM0</accession>
<dbReference type="SUPFAM" id="SSF53474">
    <property type="entry name" value="alpha/beta-Hydrolases"/>
    <property type="match status" value="1"/>
</dbReference>
<proteinExistence type="predicted"/>
<protein>
    <recommendedName>
        <fullName evidence="3">Alpha/beta hydrolase</fullName>
    </recommendedName>
</protein>
<dbReference type="RefSeq" id="WP_237826111.1">
    <property type="nucleotide sequence ID" value="NZ_JAKLTQ010000023.1"/>
</dbReference>
<reference evidence="1" key="1">
    <citation type="submission" date="2022-01" db="EMBL/GenBank/DDBJ databases">
        <authorList>
            <person name="Jo J.-H."/>
            <person name="Im W.-T."/>
        </authorList>
    </citation>
    <scope>NUCLEOTIDE SEQUENCE</scope>
    <source>
        <strain evidence="1">I2-34</strain>
    </source>
</reference>
<dbReference type="Proteomes" id="UP001165368">
    <property type="component" value="Unassembled WGS sequence"/>
</dbReference>
<dbReference type="Gene3D" id="3.40.50.1820">
    <property type="entry name" value="alpha/beta hydrolase"/>
    <property type="match status" value="1"/>
</dbReference>
<dbReference type="InterPro" id="IPR029058">
    <property type="entry name" value="AB_hydrolase_fold"/>
</dbReference>
<dbReference type="EMBL" id="JAKLTQ010000023">
    <property type="protein sequence ID" value="MCG2624336.1"/>
    <property type="molecule type" value="Genomic_DNA"/>
</dbReference>
<evidence type="ECO:0000313" key="2">
    <source>
        <dbReference type="Proteomes" id="UP001165368"/>
    </source>
</evidence>
<gene>
    <name evidence="1" type="ORF">LVY72_20810</name>
</gene>
<evidence type="ECO:0008006" key="3">
    <source>
        <dbReference type="Google" id="ProtNLM"/>
    </source>
</evidence>
<keyword evidence="2" id="KW-1185">Reference proteome</keyword>
<name>A0ABS9LCM0_9MICC</name>
<sequence length="460" mass="49527">MTLRQVPGTDVTYHLVCFDKEGRERPEGAGTLASSTLRALAAVQGTDEKISDVFFLSHGWQGDIPAAIDQYDRWLGTMAARAEDRRSARTRHPGFRSLVIGLHWPSKPWGDERVPSPSASGLLSDEAEPAAPMSIDEMVDVNAERLADTPAARAALHTILETARRDEDADSLPEDVRQAYETLRIEAGLTSDGDMLPPAAGGVEAWDAQAVYQQLRQEQDGESQGLLGGNAGGAGVSSNILSPLRQLSFWKMKDRGRIFGETGAADLLRLLQESAPQTTRFHLMGHSFGCIVVSAAVAGTARSRLLRPVDSLVLAQGALSLWAYSANVPDSLGKPGYFHRIVDEGLVRGPIVTTRSLHDTAVGKYYPLGAQLASQYLLGDLPKYGGIGTYGIQGLNTVSDDVPMAPTDFNYAFRPGRIYNLDARNFISHGDGPSGAHNDIAHPEVAHAAWQAVLAVPEQT</sequence>
<comment type="caution">
    <text evidence="1">The sequence shown here is derived from an EMBL/GenBank/DDBJ whole genome shotgun (WGS) entry which is preliminary data.</text>
</comment>
<organism evidence="1 2">
    <name type="scientific">Arthrobacter hankyongi</name>
    <dbReference type="NCBI Taxonomy" id="2904801"/>
    <lineage>
        <taxon>Bacteria</taxon>
        <taxon>Bacillati</taxon>
        <taxon>Actinomycetota</taxon>
        <taxon>Actinomycetes</taxon>
        <taxon>Micrococcales</taxon>
        <taxon>Micrococcaceae</taxon>
        <taxon>Arthrobacter</taxon>
    </lineage>
</organism>
<evidence type="ECO:0000313" key="1">
    <source>
        <dbReference type="EMBL" id="MCG2624336.1"/>
    </source>
</evidence>